<evidence type="ECO:0000313" key="2">
    <source>
        <dbReference type="Proteomes" id="UP000504633"/>
    </source>
</evidence>
<feature type="region of interest" description="Disordered" evidence="1">
    <location>
        <begin position="151"/>
        <end position="184"/>
    </location>
</feature>
<protein>
    <submittedName>
        <fullName evidence="3">Uncharacterized protein LOC111604886</fullName>
    </submittedName>
</protein>
<organism evidence="2 3">
    <name type="scientific">Drosophila hydei</name>
    <name type="common">Fruit fly</name>
    <dbReference type="NCBI Taxonomy" id="7224"/>
    <lineage>
        <taxon>Eukaryota</taxon>
        <taxon>Metazoa</taxon>
        <taxon>Ecdysozoa</taxon>
        <taxon>Arthropoda</taxon>
        <taxon>Hexapoda</taxon>
        <taxon>Insecta</taxon>
        <taxon>Pterygota</taxon>
        <taxon>Neoptera</taxon>
        <taxon>Endopterygota</taxon>
        <taxon>Diptera</taxon>
        <taxon>Brachycera</taxon>
        <taxon>Muscomorpha</taxon>
        <taxon>Ephydroidea</taxon>
        <taxon>Drosophilidae</taxon>
        <taxon>Drosophila</taxon>
    </lineage>
</organism>
<feature type="region of interest" description="Disordered" evidence="1">
    <location>
        <begin position="306"/>
        <end position="374"/>
    </location>
</feature>
<dbReference type="GeneID" id="111604886"/>
<dbReference type="Pfam" id="PF08513">
    <property type="entry name" value="LisH"/>
    <property type="match status" value="1"/>
</dbReference>
<gene>
    <name evidence="3" type="primary">LOC111604886</name>
</gene>
<sequence length="374" mass="42758">MANSSYSQIMEDSIKLHFERNGILDEMRSGLHVKVLNMMRGEKDLRKDEPLCGGDMKQRGLVQLLNYLVVDYFAWYGYKHTLETFALETGDKCQLKPRERLQREFGENFARKDLPILLQMVMKQTKKINEKNLPESPIQANISRKYIQAAPKGKDIPPEGSSNNTPNFPTTHVKPKDIQADDSAGKVNVREAMKESTKVLTNYSYAKRVKRSSPTLRKTRHSSEYESSSRCTTESGSLEETSDDSDAFATIPNRYYYREQELPEQTYPNGFGEEGPYEVPGQVNMRKQLRPQAIVKRKPLKIVEMRSDADKEMPQCSKKDTAKRANTKSSEQTSKRRTIYKSLMAVGKPNCPETMVGTMQESSDDSDEDTDDYL</sequence>
<feature type="compositionally biased region" description="Basic and acidic residues" evidence="1">
    <location>
        <begin position="306"/>
        <end position="323"/>
    </location>
</feature>
<dbReference type="PROSITE" id="PS50896">
    <property type="entry name" value="LISH"/>
    <property type="match status" value="1"/>
</dbReference>
<evidence type="ECO:0000256" key="1">
    <source>
        <dbReference type="SAM" id="MobiDB-lite"/>
    </source>
</evidence>
<feature type="compositionally biased region" description="Polar residues" evidence="1">
    <location>
        <begin position="225"/>
        <end position="239"/>
    </location>
</feature>
<dbReference type="KEGG" id="dhe:111604886"/>
<dbReference type="Proteomes" id="UP000504633">
    <property type="component" value="Unplaced"/>
</dbReference>
<dbReference type="OrthoDB" id="5970631at2759"/>
<dbReference type="AlphaFoldDB" id="A0A6J1MII1"/>
<dbReference type="InterPro" id="IPR006594">
    <property type="entry name" value="LisH"/>
</dbReference>
<proteinExistence type="predicted"/>
<feature type="compositionally biased region" description="Acidic residues" evidence="1">
    <location>
        <begin position="362"/>
        <end position="374"/>
    </location>
</feature>
<dbReference type="OMA" id="LVMRDWK"/>
<dbReference type="SMART" id="SM00667">
    <property type="entry name" value="LisH"/>
    <property type="match status" value="1"/>
</dbReference>
<reference evidence="3" key="1">
    <citation type="submission" date="2025-08" db="UniProtKB">
        <authorList>
            <consortium name="RefSeq"/>
        </authorList>
    </citation>
    <scope>IDENTIFICATION</scope>
    <source>
        <strain evidence="3">15085-1641.00</strain>
        <tissue evidence="3">Whole body</tissue>
    </source>
</reference>
<keyword evidence="2" id="KW-1185">Reference proteome</keyword>
<feature type="region of interest" description="Disordered" evidence="1">
    <location>
        <begin position="209"/>
        <end position="244"/>
    </location>
</feature>
<feature type="compositionally biased region" description="Polar residues" evidence="1">
    <location>
        <begin position="160"/>
        <end position="170"/>
    </location>
</feature>
<name>A0A6J1MII1_DROHY</name>
<evidence type="ECO:0000313" key="3">
    <source>
        <dbReference type="RefSeq" id="XP_023178894.2"/>
    </source>
</evidence>
<accession>A0A6J1MII1</accession>
<dbReference type="RefSeq" id="XP_023178894.2">
    <property type="nucleotide sequence ID" value="XM_023323126.2"/>
</dbReference>
<dbReference type="Gene3D" id="1.20.960.40">
    <property type="match status" value="1"/>
</dbReference>